<evidence type="ECO:0000256" key="6">
    <source>
        <dbReference type="ARBA" id="ARBA00023136"/>
    </source>
</evidence>
<feature type="transmembrane region" description="Helical" evidence="8">
    <location>
        <begin position="359"/>
        <end position="382"/>
    </location>
</feature>
<evidence type="ECO:0000256" key="2">
    <source>
        <dbReference type="ARBA" id="ARBA00022448"/>
    </source>
</evidence>
<feature type="transmembrane region" description="Helical" evidence="8">
    <location>
        <begin position="484"/>
        <end position="507"/>
    </location>
</feature>
<sequence>MDRDEEMGHGDRSLLFVGDEDDDIGTYRDGGFMETSSDEGSFSDPSDGEARGGRRGGDGSKSAWPQSYRQSIDMLSVVPSPTVSMLMAASPNLTRFGSSFLKAGSSFFLRKGDDSVLPLARPLLPPSLPQLSQSSLRPQPPMRQSTDILAQPPRPPAGHEAQLPDRPSSACLRPDYIELPPPASKCSRNQSIINGFNVLCGVGILSTSYGIKEGGWSSLLLLPLLGGSSCYTGLLLKRCIDSSPNIGTYPDIGQAAFGVAGRIFVSVVLYLELYASCVEYITLLGDSMSSVFPSAHLAFAGIDMNAHTLFAITTALAILPTVCLRNLSLLSYLSAGGVMATIAVIVCLFWVGIGEGIGFHFSGALVNVTHLPVALGLYGFCYSGHSVFPNIYSSMKERSQFPFVLLFCFTVVTVAYAGIAVSGFLMFGESTMSQFTLNLPQQYIPSKIAIWMTIVNPYTKYALTMTPVALSIEEALPKKMQNYLVGMSVRTCLVLSTVVVALLFPYFGEQSCRAGDGIAWICLHNACGRFWETLSPKPVHCTFLWPIQLNKLLDDLQALILPCACYLSIKKGAVPLWEIILCIVIIMIGAVCASVGSYTSVSQMISSTR</sequence>
<dbReference type="InterPro" id="IPR013057">
    <property type="entry name" value="AA_transpt_TM"/>
</dbReference>
<feature type="compositionally biased region" description="Basic and acidic residues" evidence="7">
    <location>
        <begin position="1"/>
        <end position="12"/>
    </location>
</feature>
<feature type="compositionally biased region" description="Polar residues" evidence="7">
    <location>
        <begin position="34"/>
        <end position="44"/>
    </location>
</feature>
<dbReference type="FunCoup" id="A0A1D6MWS7">
    <property type="interactions" value="110"/>
</dbReference>
<feature type="compositionally biased region" description="Basic and acidic residues" evidence="7">
    <location>
        <begin position="48"/>
        <end position="58"/>
    </location>
</feature>
<gene>
    <name evidence="10" type="ORF">ZEAMMB73_Zm00001d041534</name>
</gene>
<evidence type="ECO:0000256" key="4">
    <source>
        <dbReference type="ARBA" id="ARBA00022970"/>
    </source>
</evidence>
<evidence type="ECO:0000256" key="7">
    <source>
        <dbReference type="SAM" id="MobiDB-lite"/>
    </source>
</evidence>
<evidence type="ECO:0000256" key="1">
    <source>
        <dbReference type="ARBA" id="ARBA00004370"/>
    </source>
</evidence>
<reference evidence="10" key="1">
    <citation type="submission" date="2015-12" db="EMBL/GenBank/DDBJ databases">
        <title>Update maize B73 reference genome by single molecule sequencing technologies.</title>
        <authorList>
            <consortium name="Maize Genome Sequencing Project"/>
            <person name="Ware D."/>
        </authorList>
    </citation>
    <scope>NUCLEOTIDE SEQUENCE [LARGE SCALE GENOMIC DNA]</scope>
    <source>
        <tissue evidence="10">Seedling</tissue>
    </source>
</reference>
<protein>
    <submittedName>
        <fullName evidence="10">Transmembrane amino acid transporter family protein</fullName>
    </submittedName>
</protein>
<evidence type="ECO:0000256" key="5">
    <source>
        <dbReference type="ARBA" id="ARBA00022989"/>
    </source>
</evidence>
<dbReference type="Pfam" id="PF01490">
    <property type="entry name" value="Aa_trans"/>
    <property type="match status" value="1"/>
</dbReference>
<keyword evidence="3 8" id="KW-0812">Transmembrane</keyword>
<evidence type="ECO:0000256" key="3">
    <source>
        <dbReference type="ARBA" id="ARBA00022692"/>
    </source>
</evidence>
<evidence type="ECO:0000256" key="8">
    <source>
        <dbReference type="SAM" id="Phobius"/>
    </source>
</evidence>
<evidence type="ECO:0000259" key="9">
    <source>
        <dbReference type="Pfam" id="PF01490"/>
    </source>
</evidence>
<feature type="transmembrane region" description="Helical" evidence="8">
    <location>
        <begin position="295"/>
        <end position="318"/>
    </location>
</feature>
<evidence type="ECO:0000313" key="10">
    <source>
        <dbReference type="EMBL" id="ONM33211.1"/>
    </source>
</evidence>
<feature type="domain" description="Amino acid transporter transmembrane" evidence="9">
    <location>
        <begin position="189"/>
        <end position="508"/>
    </location>
</feature>
<feature type="transmembrane region" description="Helical" evidence="8">
    <location>
        <begin position="256"/>
        <end position="275"/>
    </location>
</feature>
<feature type="transmembrane region" description="Helical" evidence="8">
    <location>
        <begin position="330"/>
        <end position="353"/>
    </location>
</feature>
<feature type="region of interest" description="Disordered" evidence="7">
    <location>
        <begin position="1"/>
        <end position="67"/>
    </location>
</feature>
<feature type="transmembrane region" description="Helical" evidence="8">
    <location>
        <begin position="576"/>
        <end position="601"/>
    </location>
</feature>
<keyword evidence="5 8" id="KW-1133">Transmembrane helix</keyword>
<dbReference type="GO" id="GO:0006865">
    <property type="term" value="P:amino acid transport"/>
    <property type="evidence" value="ECO:0007669"/>
    <property type="project" value="UniProtKB-KW"/>
</dbReference>
<feature type="compositionally biased region" description="Low complexity" evidence="7">
    <location>
        <begin position="129"/>
        <end position="145"/>
    </location>
</feature>
<keyword evidence="4" id="KW-0029">Amino-acid transport</keyword>
<keyword evidence="6 8" id="KW-0472">Membrane</keyword>
<dbReference type="InParanoid" id="A0A1D6MWS7"/>
<feature type="region of interest" description="Disordered" evidence="7">
    <location>
        <begin position="127"/>
        <end position="166"/>
    </location>
</feature>
<comment type="subcellular location">
    <subcellularLocation>
        <location evidence="1">Membrane</location>
    </subcellularLocation>
</comment>
<accession>A0A1D6MWS7</accession>
<feature type="transmembrane region" description="Helical" evidence="8">
    <location>
        <begin position="448"/>
        <end position="472"/>
    </location>
</feature>
<keyword evidence="2" id="KW-0813">Transport</keyword>
<feature type="transmembrane region" description="Helical" evidence="8">
    <location>
        <begin position="403"/>
        <end position="428"/>
    </location>
</feature>
<dbReference type="AlphaFoldDB" id="A0A1D6MWS7"/>
<dbReference type="PANTHER" id="PTHR48017">
    <property type="entry name" value="OS05G0424000 PROTEIN-RELATED"/>
    <property type="match status" value="1"/>
</dbReference>
<proteinExistence type="predicted"/>
<dbReference type="GO" id="GO:0016020">
    <property type="term" value="C:membrane"/>
    <property type="evidence" value="ECO:0007669"/>
    <property type="project" value="UniProtKB-SubCell"/>
</dbReference>
<name>A0A1D6MWS7_MAIZE</name>
<dbReference type="EMBL" id="CM007649">
    <property type="protein sequence ID" value="ONM33211.1"/>
    <property type="molecule type" value="Genomic_DNA"/>
</dbReference>
<organism evidence="10">
    <name type="scientific">Zea mays</name>
    <name type="common">Maize</name>
    <dbReference type="NCBI Taxonomy" id="4577"/>
    <lineage>
        <taxon>Eukaryota</taxon>
        <taxon>Viridiplantae</taxon>
        <taxon>Streptophyta</taxon>
        <taxon>Embryophyta</taxon>
        <taxon>Tracheophyta</taxon>
        <taxon>Spermatophyta</taxon>
        <taxon>Magnoliopsida</taxon>
        <taxon>Liliopsida</taxon>
        <taxon>Poales</taxon>
        <taxon>Poaceae</taxon>
        <taxon>PACMAD clade</taxon>
        <taxon>Panicoideae</taxon>
        <taxon>Andropogonodae</taxon>
        <taxon>Andropogoneae</taxon>
        <taxon>Tripsacinae</taxon>
        <taxon>Zea</taxon>
    </lineage>
</organism>
<dbReference type="ExpressionAtlas" id="A0A1D6MWS7">
    <property type="expression patterns" value="baseline and differential"/>
</dbReference>